<proteinExistence type="predicted"/>
<name>A0A423WF89_9PEZI</name>
<keyword evidence="2" id="KW-1185">Reference proteome</keyword>
<dbReference type="AlphaFoldDB" id="A0A423WF89"/>
<protein>
    <submittedName>
        <fullName evidence="1">Uncharacterized protein</fullName>
    </submittedName>
</protein>
<dbReference type="Proteomes" id="UP000285146">
    <property type="component" value="Unassembled WGS sequence"/>
</dbReference>
<dbReference type="EMBL" id="LKEB01000052">
    <property type="protein sequence ID" value="ROW02057.1"/>
    <property type="molecule type" value="Genomic_DNA"/>
</dbReference>
<organism evidence="1 2">
    <name type="scientific">Cytospora leucostoma</name>
    <dbReference type="NCBI Taxonomy" id="1230097"/>
    <lineage>
        <taxon>Eukaryota</taxon>
        <taxon>Fungi</taxon>
        <taxon>Dikarya</taxon>
        <taxon>Ascomycota</taxon>
        <taxon>Pezizomycotina</taxon>
        <taxon>Sordariomycetes</taxon>
        <taxon>Sordariomycetidae</taxon>
        <taxon>Diaporthales</taxon>
        <taxon>Cytosporaceae</taxon>
        <taxon>Cytospora</taxon>
    </lineage>
</organism>
<gene>
    <name evidence="1" type="ORF">VPNG_07666</name>
</gene>
<accession>A0A423WF89</accession>
<evidence type="ECO:0000313" key="2">
    <source>
        <dbReference type="Proteomes" id="UP000285146"/>
    </source>
</evidence>
<evidence type="ECO:0000313" key="1">
    <source>
        <dbReference type="EMBL" id="ROW02057.1"/>
    </source>
</evidence>
<reference evidence="1 2" key="1">
    <citation type="submission" date="2015-09" db="EMBL/GenBank/DDBJ databases">
        <title>Host preference determinants of Valsa canker pathogens revealed by comparative genomics.</title>
        <authorList>
            <person name="Yin Z."/>
            <person name="Huang L."/>
        </authorList>
    </citation>
    <scope>NUCLEOTIDE SEQUENCE [LARGE SCALE GENOMIC DNA]</scope>
    <source>
        <strain evidence="1 2">SXYLt</strain>
    </source>
</reference>
<dbReference type="InParanoid" id="A0A423WF89"/>
<comment type="caution">
    <text evidence="1">The sequence shown here is derived from an EMBL/GenBank/DDBJ whole genome shotgun (WGS) entry which is preliminary data.</text>
</comment>
<sequence length="99" mass="10751">MSGYHYEAFASAAIEQAAHEKRAQPWKNTVDIQKTPSIEEWVDVASVRTSNSQDVDICKQAFPMGAVHTRGTALLVVGMSAVPLSGGIQYLVTVFKSIL</sequence>